<sequence length="294" mass="33256">MQTVFLGFQKGLAVLGIVFLATVGSPTEPRQTVPLADAFEGFPSRESKESHPFFAVPGKKRSIAVGVYVPHWTAYEALRIGWEKAGKPPLTVLLDLRMWEREGQSRLPSAPHLRLPEREVSWPPSWEIGLAWESPLQEDEGGGKPPSPHPGFRANKLFFPAHEERTGDRRREEGLARRLQNERDEVARLFGRAPEEVSYLWLPELPHRQEDVAALSEICRREGMRLVVGQKTLTPHVEGRETESVYGGGLVVLKWTEGTTSDWIAEELQDLQIRWNVVPFKTLVYGENTRVAPK</sequence>
<gene>
    <name evidence="1" type="ORF">BLITH_0038</name>
</gene>
<protein>
    <submittedName>
        <fullName evidence="1">Uncharacterized protein</fullName>
    </submittedName>
</protein>
<dbReference type="Proteomes" id="UP000244016">
    <property type="component" value="Unassembled WGS sequence"/>
</dbReference>
<comment type="caution">
    <text evidence="1">The sequence shown here is derived from an EMBL/GenBank/DDBJ whole genome shotgun (WGS) entry which is preliminary data.</text>
</comment>
<dbReference type="AlphaFoldDB" id="A0A2T5G4U6"/>
<accession>A0A2T5G4U6</accession>
<evidence type="ECO:0000313" key="1">
    <source>
        <dbReference type="EMBL" id="PTQ51212.1"/>
    </source>
</evidence>
<evidence type="ECO:0000313" key="2">
    <source>
        <dbReference type="Proteomes" id="UP000244016"/>
    </source>
</evidence>
<reference evidence="1 2" key="1">
    <citation type="submission" date="2017-08" db="EMBL/GenBank/DDBJ databases">
        <title>Burning lignite coal seam in the remote Altai Mountains harbors a hydrogen-driven thermophilic microbial community.</title>
        <authorList>
            <person name="Kadnikov V.V."/>
            <person name="Mardanov A.V."/>
            <person name="Ivasenko D."/>
            <person name="Beletsky A.V."/>
            <person name="Karnachuk O.V."/>
            <person name="Ravin N.V."/>
        </authorList>
    </citation>
    <scope>NUCLEOTIDE SEQUENCE [LARGE SCALE GENOMIC DNA]</scope>
    <source>
        <strain evidence="1">AL31</strain>
    </source>
</reference>
<organism evidence="1 2">
    <name type="scientific">Brockia lithotrophica</name>
    <dbReference type="NCBI Taxonomy" id="933949"/>
    <lineage>
        <taxon>Bacteria</taxon>
        <taxon>Bacillati</taxon>
        <taxon>Bacillota</taxon>
        <taxon>Bacilli</taxon>
        <taxon>Bacillales</taxon>
        <taxon>Bacillales Family X. Incertae Sedis</taxon>
        <taxon>Brockia</taxon>
    </lineage>
</organism>
<proteinExistence type="predicted"/>
<dbReference type="EMBL" id="PEBW01000006">
    <property type="protein sequence ID" value="PTQ51212.1"/>
    <property type="molecule type" value="Genomic_DNA"/>
</dbReference>
<name>A0A2T5G4U6_9BACL</name>